<dbReference type="CDD" id="cd09281">
    <property type="entry name" value="UPF0066"/>
    <property type="match status" value="1"/>
</dbReference>
<feature type="domain" description="TsaA-like" evidence="4">
    <location>
        <begin position="24"/>
        <end position="153"/>
    </location>
</feature>
<dbReference type="Gene3D" id="2.40.30.70">
    <property type="entry name" value="YaeB-like"/>
    <property type="match status" value="1"/>
</dbReference>
<name>A0ABW0IR02_9HYPH</name>
<dbReference type="InterPro" id="IPR023370">
    <property type="entry name" value="TrmO-like_N"/>
</dbReference>
<reference evidence="6" key="1">
    <citation type="journal article" date="2019" name="Int. J. Syst. Evol. Microbiol.">
        <title>The Global Catalogue of Microorganisms (GCM) 10K type strain sequencing project: providing services to taxonomists for standard genome sequencing and annotation.</title>
        <authorList>
            <consortium name="The Broad Institute Genomics Platform"/>
            <consortium name="The Broad Institute Genome Sequencing Center for Infectious Disease"/>
            <person name="Wu L."/>
            <person name="Ma J."/>
        </authorList>
    </citation>
    <scope>NUCLEOTIDE SEQUENCE [LARGE SCALE GENOMIC DNA]</scope>
    <source>
        <strain evidence="6">NCAIM B.01391</strain>
    </source>
</reference>
<evidence type="ECO:0000256" key="3">
    <source>
        <dbReference type="SAM" id="MobiDB-lite"/>
    </source>
</evidence>
<comment type="caution">
    <text evidence="5">The sequence shown here is derived from an EMBL/GenBank/DDBJ whole genome shotgun (WGS) entry which is preliminary data.</text>
</comment>
<dbReference type="Pfam" id="PF01980">
    <property type="entry name" value="TrmO_N"/>
    <property type="match status" value="1"/>
</dbReference>
<evidence type="ECO:0000313" key="5">
    <source>
        <dbReference type="EMBL" id="MFC5420737.1"/>
    </source>
</evidence>
<dbReference type="NCBIfam" id="TIGR00104">
    <property type="entry name" value="tRNA_TsaA"/>
    <property type="match status" value="1"/>
</dbReference>
<evidence type="ECO:0000256" key="1">
    <source>
        <dbReference type="ARBA" id="ARBA00022691"/>
    </source>
</evidence>
<dbReference type="InterPro" id="IPR036414">
    <property type="entry name" value="YaeB_N_sf"/>
</dbReference>
<evidence type="ECO:0000256" key="2">
    <source>
        <dbReference type="ARBA" id="ARBA00033753"/>
    </source>
</evidence>
<dbReference type="InterPro" id="IPR040372">
    <property type="entry name" value="YaeB-like"/>
</dbReference>
<keyword evidence="6" id="KW-1185">Reference proteome</keyword>
<dbReference type="Proteomes" id="UP001596053">
    <property type="component" value="Unassembled WGS sequence"/>
</dbReference>
<dbReference type="SUPFAM" id="SSF118196">
    <property type="entry name" value="YaeB-like"/>
    <property type="match status" value="1"/>
</dbReference>
<dbReference type="PANTHER" id="PTHR12818">
    <property type="entry name" value="TRNA (ADENINE(37)-N6)-METHYLTRANSFERASE"/>
    <property type="match status" value="1"/>
</dbReference>
<evidence type="ECO:0000259" key="4">
    <source>
        <dbReference type="PROSITE" id="PS51668"/>
    </source>
</evidence>
<organism evidence="5 6">
    <name type="scientific">Bosea eneae</name>
    <dbReference type="NCBI Taxonomy" id="151454"/>
    <lineage>
        <taxon>Bacteria</taxon>
        <taxon>Pseudomonadati</taxon>
        <taxon>Pseudomonadota</taxon>
        <taxon>Alphaproteobacteria</taxon>
        <taxon>Hyphomicrobiales</taxon>
        <taxon>Boseaceae</taxon>
        <taxon>Bosea</taxon>
    </lineage>
</organism>
<evidence type="ECO:0000313" key="6">
    <source>
        <dbReference type="Proteomes" id="UP001596053"/>
    </source>
</evidence>
<keyword evidence="1" id="KW-0949">S-adenosyl-L-methionine</keyword>
<feature type="compositionally biased region" description="Gly residues" evidence="3">
    <location>
        <begin position="159"/>
        <end position="169"/>
    </location>
</feature>
<accession>A0ABW0IR02</accession>
<feature type="region of interest" description="Disordered" evidence="3">
    <location>
        <begin position="145"/>
        <end position="169"/>
    </location>
</feature>
<sequence length="169" mass="18534">MMDWQATRPGETEAPLPDRADARLVFIGRIRTPFATRDDCPRQGRQDGPLCRVEIDAYWHAALKGIEDFAELDLLYWMHEARRDLLTQTPRGGGTLGTFALRSPVRPNPIALSWVKLESVQGATLLVRGLDCLDGTPLLDIKPHRCSQSQVPSSPSCGEGSGIGGRTIG</sequence>
<gene>
    <name evidence="5" type="primary">tsaA</name>
    <name evidence="5" type="ORF">ACFPOB_14320</name>
</gene>
<comment type="similarity">
    <text evidence="2">Belongs to the tRNA methyltransferase O family.</text>
</comment>
<feature type="compositionally biased region" description="Low complexity" evidence="3">
    <location>
        <begin position="146"/>
        <end position="158"/>
    </location>
</feature>
<protein>
    <submittedName>
        <fullName evidence="5">tRNA (N6-threonylcarbamoyladenosine(37)-N6)-methyltransferase TrmO</fullName>
    </submittedName>
</protein>
<dbReference type="EMBL" id="JBHSLW010000019">
    <property type="protein sequence ID" value="MFC5420737.1"/>
    <property type="molecule type" value="Genomic_DNA"/>
</dbReference>
<dbReference type="InterPro" id="IPR036413">
    <property type="entry name" value="YaeB-like_sf"/>
</dbReference>
<dbReference type="PROSITE" id="PS51668">
    <property type="entry name" value="TSAA_2"/>
    <property type="match status" value="1"/>
</dbReference>
<dbReference type="PANTHER" id="PTHR12818:SF0">
    <property type="entry name" value="TRNA (ADENINE(37)-N6)-METHYLTRANSFERASE"/>
    <property type="match status" value="1"/>
</dbReference>
<proteinExistence type="inferred from homology"/>